<evidence type="ECO:0000313" key="6">
    <source>
        <dbReference type="Proteomes" id="UP000248259"/>
    </source>
</evidence>
<accession>A0A323V1D4</accession>
<dbReference type="AlphaFoldDB" id="A0A323V1D4"/>
<dbReference type="EMBL" id="QKOE01000004">
    <property type="protein sequence ID" value="PZA17276.1"/>
    <property type="molecule type" value="Genomic_DNA"/>
</dbReference>
<evidence type="ECO:0000256" key="3">
    <source>
        <dbReference type="ARBA" id="ARBA00023295"/>
    </source>
</evidence>
<evidence type="ECO:0000256" key="1">
    <source>
        <dbReference type="ARBA" id="ARBA00008061"/>
    </source>
</evidence>
<dbReference type="InterPro" id="IPR017853">
    <property type="entry name" value="GH"/>
</dbReference>
<dbReference type="Pfam" id="PF00128">
    <property type="entry name" value="Alpha-amylase"/>
    <property type="match status" value="1"/>
</dbReference>
<name>A0A323V1D4_9RHOO</name>
<dbReference type="GO" id="GO:0004556">
    <property type="term" value="F:alpha-amylase activity"/>
    <property type="evidence" value="ECO:0007669"/>
    <property type="project" value="TreeGrafter"/>
</dbReference>
<dbReference type="Proteomes" id="UP000248259">
    <property type="component" value="Unassembled WGS sequence"/>
</dbReference>
<dbReference type="Gene3D" id="2.60.40.1180">
    <property type="entry name" value="Golgi alpha-mannosidase II"/>
    <property type="match status" value="1"/>
</dbReference>
<keyword evidence="6" id="KW-1185">Reference proteome</keyword>
<reference evidence="5 6" key="1">
    <citation type="submission" date="2018-06" db="EMBL/GenBank/DDBJ databases">
        <title>Azoarcus communis strain SWub3 genome.</title>
        <authorList>
            <person name="Zorraquino Salvo V."/>
            <person name="Toubiana D."/>
            <person name="Blumwald E."/>
        </authorList>
    </citation>
    <scope>NUCLEOTIDE SEQUENCE [LARGE SCALE GENOMIC DNA]</scope>
    <source>
        <strain evidence="5 6">SWub3</strain>
    </source>
</reference>
<dbReference type="FunFam" id="3.20.20.80:FF:000064">
    <property type="entry name" value="Oligo-1,6-glucosidase"/>
    <property type="match status" value="1"/>
</dbReference>
<dbReference type="SUPFAM" id="SSF51445">
    <property type="entry name" value="(Trans)glycosidases"/>
    <property type="match status" value="1"/>
</dbReference>
<proteinExistence type="inferred from homology"/>
<feature type="domain" description="Glycosyl hydrolase family 13 catalytic" evidence="4">
    <location>
        <begin position="1"/>
        <end position="396"/>
    </location>
</feature>
<sequence length="542" mass="61598">MDSNGDGIGDLRGILSKLDYLEWLGVDLLWLCPVFPSPNVDNGYDVSNYCDIGPEFGTLADFDLLLAELHRRGMRLMIDLVINHTSDRHPWFIESRSTRSSPRRNWYIWRDGRDGAPPNNWESIFLGPAWTRDDATGQYYLHLFSAHQPDLNWDNPEVRAALCSVACWWLARGVDGFRLDAITHLKKQPGLPDLPDPDGTGCVPSYEAHMNIPGVLDFVHEFARESFRRHDAIALGEANGVSSAQALEWVGTGRGPLDMILQFEHWTMWSSHPHDPLHVPTLRRILGKWQQALQGKGWNALYIENTELPRVISRWGDVGTPRNQSATALATMYFLMQGTPLIYQGQELGMANTTFHDLSVFNDVFSRNRIEQMRAAGQMDDEILAELALTSRDNARTPMPWSDAPQGGFTTGEPWLPLNPEYPAVNVASQQQDPGSVLAYYRKLIRLRRQEAPLIDGRYVEICKRNRRIYAYVREAADGSAIAVICNLSPHPASYRHREWILCHPDLLLSNLSVAPHDDTHSLRLRPFEARVYRVRRRTASD</sequence>
<dbReference type="OrthoDB" id="9805159at2"/>
<keyword evidence="2 5" id="KW-0378">Hydrolase</keyword>
<dbReference type="CDD" id="cd11333">
    <property type="entry name" value="AmyAc_SI_OligoGlu_DGase"/>
    <property type="match status" value="1"/>
</dbReference>
<dbReference type="SMART" id="SM00642">
    <property type="entry name" value="Aamy"/>
    <property type="match status" value="1"/>
</dbReference>
<dbReference type="InterPro" id="IPR045857">
    <property type="entry name" value="O16G_dom_2"/>
</dbReference>
<dbReference type="Gene3D" id="3.90.400.10">
    <property type="entry name" value="Oligo-1,6-glucosidase, Domain 2"/>
    <property type="match status" value="1"/>
</dbReference>
<evidence type="ECO:0000313" key="5">
    <source>
        <dbReference type="EMBL" id="PZA17276.1"/>
    </source>
</evidence>
<dbReference type="SUPFAM" id="SSF51011">
    <property type="entry name" value="Glycosyl hydrolase domain"/>
    <property type="match status" value="1"/>
</dbReference>
<dbReference type="InterPro" id="IPR013780">
    <property type="entry name" value="Glyco_hydro_b"/>
</dbReference>
<dbReference type="PANTHER" id="PTHR10357">
    <property type="entry name" value="ALPHA-AMYLASE FAMILY MEMBER"/>
    <property type="match status" value="1"/>
</dbReference>
<dbReference type="Gene3D" id="3.20.20.80">
    <property type="entry name" value="Glycosidases"/>
    <property type="match status" value="1"/>
</dbReference>
<evidence type="ECO:0000256" key="2">
    <source>
        <dbReference type="ARBA" id="ARBA00022801"/>
    </source>
</evidence>
<dbReference type="PANTHER" id="PTHR10357:SF178">
    <property type="entry name" value="OLIGO-1,6-GLUCOSIDASE 3-RELATED"/>
    <property type="match status" value="1"/>
</dbReference>
<protein>
    <submittedName>
        <fullName evidence="5">Glucohydrolase</fullName>
    </submittedName>
</protein>
<gene>
    <name evidence="5" type="ORF">DNK49_07295</name>
</gene>
<dbReference type="InterPro" id="IPR006047">
    <property type="entry name" value="GH13_cat_dom"/>
</dbReference>
<keyword evidence="3" id="KW-0326">Glycosidase</keyword>
<comment type="similarity">
    <text evidence="1">Belongs to the glycosyl hydrolase 13 family.</text>
</comment>
<dbReference type="FunFam" id="3.90.400.10:FF:000002">
    <property type="entry name" value="Sucrose isomerase"/>
    <property type="match status" value="1"/>
</dbReference>
<comment type="caution">
    <text evidence="5">The sequence shown here is derived from an EMBL/GenBank/DDBJ whole genome shotgun (WGS) entry which is preliminary data.</text>
</comment>
<dbReference type="GO" id="GO:0009313">
    <property type="term" value="P:oligosaccharide catabolic process"/>
    <property type="evidence" value="ECO:0007669"/>
    <property type="project" value="TreeGrafter"/>
</dbReference>
<evidence type="ECO:0000259" key="4">
    <source>
        <dbReference type="SMART" id="SM00642"/>
    </source>
</evidence>
<organism evidence="5 6">
    <name type="scientific">Parazoarcus communis SWub3 = DSM 12120</name>
    <dbReference type="NCBI Taxonomy" id="1121029"/>
    <lineage>
        <taxon>Bacteria</taxon>
        <taxon>Pseudomonadati</taxon>
        <taxon>Pseudomonadota</taxon>
        <taxon>Betaproteobacteria</taxon>
        <taxon>Rhodocyclales</taxon>
        <taxon>Zoogloeaceae</taxon>
        <taxon>Parazoarcus</taxon>
    </lineage>
</organism>